<dbReference type="InterPro" id="IPR005674">
    <property type="entry name" value="CocE/Ser_esterase"/>
</dbReference>
<proteinExistence type="predicted"/>
<dbReference type="OrthoDB" id="5240615at2"/>
<gene>
    <name evidence="3" type="ordered locus">AMED_1464</name>
</gene>
<dbReference type="EMBL" id="CP002000">
    <property type="protein sequence ID" value="ADJ43277.1"/>
    <property type="molecule type" value="Genomic_DNA"/>
</dbReference>
<dbReference type="InterPro" id="IPR029058">
    <property type="entry name" value="AB_hydrolase_fold"/>
</dbReference>
<dbReference type="Proteomes" id="UP000000328">
    <property type="component" value="Chromosome"/>
</dbReference>
<dbReference type="AlphaFoldDB" id="A0A0H3CXD0"/>
<dbReference type="Pfam" id="PF02129">
    <property type="entry name" value="Peptidase_S15"/>
    <property type="match status" value="1"/>
</dbReference>
<dbReference type="InterPro" id="IPR013736">
    <property type="entry name" value="Xaa-Pro_dipept_C"/>
</dbReference>
<evidence type="ECO:0000313" key="4">
    <source>
        <dbReference type="Proteomes" id="UP000000328"/>
    </source>
</evidence>
<evidence type="ECO:0000259" key="2">
    <source>
        <dbReference type="SMART" id="SM00939"/>
    </source>
</evidence>
<keyword evidence="1" id="KW-0378">Hydrolase</keyword>
<dbReference type="KEGG" id="amd:AMED_1464"/>
<dbReference type="InterPro" id="IPR008979">
    <property type="entry name" value="Galactose-bd-like_sf"/>
</dbReference>
<reference evidence="3 4" key="1">
    <citation type="journal article" date="2010" name="Cell Res.">
        <title>Complete genome sequence of the rifamycin SV-producing Amycolatopsis mediterranei U32 revealed its genetic characteristics in phylogeny and metabolism.</title>
        <authorList>
            <person name="Zhao W."/>
            <person name="Zhong Y."/>
            <person name="Yuan H."/>
            <person name="Wang J."/>
            <person name="Zheng H."/>
            <person name="Wang Y."/>
            <person name="Cen X."/>
            <person name="Xu F."/>
            <person name="Bai J."/>
            <person name="Han X."/>
            <person name="Lu G."/>
            <person name="Zhu Y."/>
            <person name="Shao Z."/>
            <person name="Yan H."/>
            <person name="Li C."/>
            <person name="Peng N."/>
            <person name="Zhang Z."/>
            <person name="Zhang Y."/>
            <person name="Lin W."/>
            <person name="Fan Y."/>
            <person name="Qin Z."/>
            <person name="Hu Y."/>
            <person name="Zhu B."/>
            <person name="Wang S."/>
            <person name="Ding X."/>
            <person name="Zhao G.P."/>
        </authorList>
    </citation>
    <scope>NUCLEOTIDE SEQUENCE [LARGE SCALE GENOMIC DNA]</scope>
    <source>
        <strain evidence="4">U-32</strain>
    </source>
</reference>
<accession>A0A0H3CXD0</accession>
<evidence type="ECO:0000313" key="3">
    <source>
        <dbReference type="EMBL" id="ADJ43277.1"/>
    </source>
</evidence>
<dbReference type="PANTHER" id="PTHR43056:SF10">
    <property type="entry name" value="COCE_NOND FAMILY, PUTATIVE (AFU_ORTHOLOGUE AFUA_7G00600)-RELATED"/>
    <property type="match status" value="1"/>
</dbReference>
<dbReference type="HOGENOM" id="CLU_015590_5_1_11"/>
<sequence length="561" mass="61667">MLDVTIEHDVPATMRDGVVLRADVYRPTADGPWPVLLARLPYGKNQPMLAGLMDPVGRARRGFLVVVQDTRGRYASDGEWEPWTYEMDDGYDTVRWAAALPGSNGSVGMFGPSYLGNTQWMAALAKPPELKAISPMVTWSEPDDGLFARGGAQELGITVPWSLMQGVDTLLRRYAGDPMAQGQALMALVGDTDAVAHTTYWELPAGHHPVFERHGIPELGFERSRREPEWSDSCRVAGRQAEIDLPSLHTGGWYDIFSQGTLDNFTAMRAAGRPANLIMGPWSHTGTMGYLGDVNFGMAASTELLGFRGRFADLELGWLRRWLSPGDEPSQPELPPVLLFVMGTNQWREEQEWPLARAVDTDLFLRAGNRLAFDAPETEEETGAFTYDSADPVPTTGGALLMSNEFPPGPLDQAKIEARPDVLLYTTDPLADDLEVTGRVRAHLTAATDAPTTDWVVRLCDVDTRGVSRNVVDGIVRAVATPGEFTEQVVDLWSTSYVFRAGHRIRVHVTSSNFPRWDRNLNTGEPLGTQSRPARQVIAHDASRLSRVVLPVVPAPAEGRA</sequence>
<feature type="domain" description="Xaa-Pro dipeptidyl-peptidase C-terminal" evidence="2">
    <location>
        <begin position="316"/>
        <end position="549"/>
    </location>
</feature>
<dbReference type="Gene3D" id="1.10.3020.10">
    <property type="entry name" value="alpha-amino acid ester hydrolase ( Helical cap domain)"/>
    <property type="match status" value="1"/>
</dbReference>
<dbReference type="PATRIC" id="fig|749927.5.peg.1506"/>
<evidence type="ECO:0000256" key="1">
    <source>
        <dbReference type="ARBA" id="ARBA00022801"/>
    </source>
</evidence>
<dbReference type="Gene3D" id="2.60.120.260">
    <property type="entry name" value="Galactose-binding domain-like"/>
    <property type="match status" value="1"/>
</dbReference>
<dbReference type="SMART" id="SM00939">
    <property type="entry name" value="PepX_C"/>
    <property type="match status" value="1"/>
</dbReference>
<protein>
    <submittedName>
        <fullName evidence="3">X-Pro dipeptidyl-peptidase-like protein</fullName>
    </submittedName>
</protein>
<dbReference type="SUPFAM" id="SSF49785">
    <property type="entry name" value="Galactose-binding domain-like"/>
    <property type="match status" value="1"/>
</dbReference>
<dbReference type="NCBIfam" id="TIGR00976">
    <property type="entry name" value="CocE_NonD"/>
    <property type="match status" value="1"/>
</dbReference>
<dbReference type="SUPFAM" id="SSF53474">
    <property type="entry name" value="alpha/beta-Hydrolases"/>
    <property type="match status" value="1"/>
</dbReference>
<organism evidence="3 4">
    <name type="scientific">Amycolatopsis mediterranei (strain U-32)</name>
    <dbReference type="NCBI Taxonomy" id="749927"/>
    <lineage>
        <taxon>Bacteria</taxon>
        <taxon>Bacillati</taxon>
        <taxon>Actinomycetota</taxon>
        <taxon>Actinomycetes</taxon>
        <taxon>Pseudonocardiales</taxon>
        <taxon>Pseudonocardiaceae</taxon>
        <taxon>Amycolatopsis</taxon>
    </lineage>
</organism>
<dbReference type="InterPro" id="IPR000383">
    <property type="entry name" value="Xaa-Pro-like_dom"/>
</dbReference>
<name>A0A0H3CXD0_AMYMU</name>
<dbReference type="Pfam" id="PF08530">
    <property type="entry name" value="PepX_C"/>
    <property type="match status" value="1"/>
</dbReference>
<dbReference type="GO" id="GO:0008239">
    <property type="term" value="F:dipeptidyl-peptidase activity"/>
    <property type="evidence" value="ECO:0007669"/>
    <property type="project" value="InterPro"/>
</dbReference>
<dbReference type="eggNOG" id="COG2936">
    <property type="taxonomic scope" value="Bacteria"/>
</dbReference>
<dbReference type="Gene3D" id="3.40.50.1820">
    <property type="entry name" value="alpha/beta hydrolase"/>
    <property type="match status" value="1"/>
</dbReference>
<dbReference type="PANTHER" id="PTHR43056">
    <property type="entry name" value="PEPTIDASE S9 PROLYL OLIGOPEPTIDASE"/>
    <property type="match status" value="1"/>
</dbReference>
<dbReference type="InterPro" id="IPR050585">
    <property type="entry name" value="Xaa-Pro_dipeptidyl-ppase/CocE"/>
</dbReference>